<evidence type="ECO:0000256" key="1">
    <source>
        <dbReference type="SAM" id="MobiDB-lite"/>
    </source>
</evidence>
<sequence>MIDELVLMLLRRKCDDKVLRHTFSHASTGDNRPPAPFHRRGSR</sequence>
<proteinExistence type="predicted"/>
<protein>
    <submittedName>
        <fullName evidence="2">Uncharacterized protein</fullName>
    </submittedName>
</protein>
<dbReference type="EMBL" id="GBRH01275297">
    <property type="protein sequence ID" value="JAD22598.1"/>
    <property type="molecule type" value="Transcribed_RNA"/>
</dbReference>
<name>A0A0A8YB47_ARUDO</name>
<reference evidence="2" key="2">
    <citation type="journal article" date="2015" name="Data Brief">
        <title>Shoot transcriptome of the giant reed, Arundo donax.</title>
        <authorList>
            <person name="Barrero R.A."/>
            <person name="Guerrero F.D."/>
            <person name="Moolhuijzen P."/>
            <person name="Goolsby J.A."/>
            <person name="Tidwell J."/>
            <person name="Bellgard S.E."/>
            <person name="Bellgard M.I."/>
        </authorList>
    </citation>
    <scope>NUCLEOTIDE SEQUENCE</scope>
    <source>
        <tissue evidence="2">Shoot tissue taken approximately 20 cm above the soil surface</tissue>
    </source>
</reference>
<organism evidence="2">
    <name type="scientific">Arundo donax</name>
    <name type="common">Giant reed</name>
    <name type="synonym">Donax arundinaceus</name>
    <dbReference type="NCBI Taxonomy" id="35708"/>
    <lineage>
        <taxon>Eukaryota</taxon>
        <taxon>Viridiplantae</taxon>
        <taxon>Streptophyta</taxon>
        <taxon>Embryophyta</taxon>
        <taxon>Tracheophyta</taxon>
        <taxon>Spermatophyta</taxon>
        <taxon>Magnoliopsida</taxon>
        <taxon>Liliopsida</taxon>
        <taxon>Poales</taxon>
        <taxon>Poaceae</taxon>
        <taxon>PACMAD clade</taxon>
        <taxon>Arundinoideae</taxon>
        <taxon>Arundineae</taxon>
        <taxon>Arundo</taxon>
    </lineage>
</organism>
<evidence type="ECO:0000313" key="2">
    <source>
        <dbReference type="EMBL" id="JAD22598.1"/>
    </source>
</evidence>
<feature type="region of interest" description="Disordered" evidence="1">
    <location>
        <begin position="24"/>
        <end position="43"/>
    </location>
</feature>
<accession>A0A0A8YB47</accession>
<dbReference type="AlphaFoldDB" id="A0A0A8YB47"/>
<reference evidence="2" key="1">
    <citation type="submission" date="2014-09" db="EMBL/GenBank/DDBJ databases">
        <authorList>
            <person name="Magalhaes I.L.F."/>
            <person name="Oliveira U."/>
            <person name="Santos F.R."/>
            <person name="Vidigal T.H.D.A."/>
            <person name="Brescovit A.D."/>
            <person name="Santos A.J."/>
        </authorList>
    </citation>
    <scope>NUCLEOTIDE SEQUENCE</scope>
    <source>
        <tissue evidence="2">Shoot tissue taken approximately 20 cm above the soil surface</tissue>
    </source>
</reference>